<dbReference type="Gene3D" id="3.40.570.10">
    <property type="entry name" value="Extracellular Endonuclease, subunit A"/>
    <property type="match status" value="1"/>
</dbReference>
<dbReference type="OrthoDB" id="8572289at2759"/>
<evidence type="ECO:0000313" key="5">
    <source>
        <dbReference type="Proteomes" id="UP000700334"/>
    </source>
</evidence>
<dbReference type="GO" id="GO:0004519">
    <property type="term" value="F:endonuclease activity"/>
    <property type="evidence" value="ECO:0007669"/>
    <property type="project" value="UniProtKB-KW"/>
</dbReference>
<dbReference type="InterPro" id="IPR039015">
    <property type="entry name" value="ENDOD1"/>
</dbReference>
<dbReference type="SUPFAM" id="SSF54060">
    <property type="entry name" value="His-Me finger endonucleases"/>
    <property type="match status" value="1"/>
</dbReference>
<keyword evidence="2" id="KW-1133">Transmembrane helix</keyword>
<keyword evidence="4" id="KW-0378">Hydrolase</keyword>
<sequence>GRRAAGGAAWASGPPRPAPARPRFPSRRARGPPRAARRRPAPAARARRRPAAMGPARWLALGCLAALAVLREARLVREDEAGFGECDGFFYAGTPPAGLPAAAPVKLCQRAGGAPRFATLYSARLRAPLYSAFRAPRAAPAAPEPRWLVEPQIDDPSSDLDEGAEEAAAVAAVAALGSRQALAADYLDSGYERGQLLPFSLGGEPGSAAFALTNAAPMRPSMRDRWHRSLRGLLGRALEPQCGGGDALYLLAGAAPSAHTLKGRVAVPEFVWLAACCAAPGTGWAMGFVQPAQEGAVVEDVMLKDLEALLPSRPQLFRDNCAESEQDTEKMRRILEVVNQVQEEERTAQAQESPAPRASTGPTLQPPEAPEESGGFLGLLASPVVGLLRLLYGLAWGLLQGALRLLWWLGQQAMQAMESSLYRLGAAVTSYVLAIGQELLSIPWKLLQVLVKILRAILRVLCCLLKATCRVLGLPVHVLLDVAAFPLRTAGALPLVCRDIAAGLGGAVSLLLDVAFGAVGGLLQVVFGVCRRFGSRAALDSTGEL</sequence>
<keyword evidence="2" id="KW-0472">Membrane</keyword>
<dbReference type="Proteomes" id="UP000700334">
    <property type="component" value="Unassembled WGS sequence"/>
</dbReference>
<dbReference type="InterPro" id="IPR044929">
    <property type="entry name" value="DNA/RNA_non-sp_Endonuclease_sf"/>
</dbReference>
<keyword evidence="4" id="KW-0255">Endonuclease</keyword>
<evidence type="ECO:0000313" key="4">
    <source>
        <dbReference type="EMBL" id="KAG8519291.1"/>
    </source>
</evidence>
<feature type="region of interest" description="Disordered" evidence="1">
    <location>
        <begin position="343"/>
        <end position="371"/>
    </location>
</feature>
<keyword evidence="5" id="KW-1185">Reference proteome</keyword>
<comment type="caution">
    <text evidence="4">The sequence shown here is derived from an EMBL/GenBank/DDBJ whole genome shotgun (WGS) entry which is preliminary data.</text>
</comment>
<dbReference type="InterPro" id="IPR020821">
    <property type="entry name" value="ENPP1-3/EXOG-like_nuc-like"/>
</dbReference>
<keyword evidence="2" id="KW-0812">Transmembrane</keyword>
<feature type="compositionally biased region" description="Basic residues" evidence="1">
    <location>
        <begin position="24"/>
        <end position="49"/>
    </location>
</feature>
<dbReference type="GO" id="GO:0003676">
    <property type="term" value="F:nucleic acid binding"/>
    <property type="evidence" value="ECO:0007669"/>
    <property type="project" value="InterPro"/>
</dbReference>
<dbReference type="GO" id="GO:0046872">
    <property type="term" value="F:metal ion binding"/>
    <property type="evidence" value="ECO:0007669"/>
    <property type="project" value="InterPro"/>
</dbReference>
<reference evidence="4" key="1">
    <citation type="journal article" date="2021" name="Evol. Appl.">
        <title>The genome of the Pyrenean desman and the effects of bottlenecks and inbreeding on the genomic landscape of an endangered species.</title>
        <authorList>
            <person name="Escoda L."/>
            <person name="Castresana J."/>
        </authorList>
    </citation>
    <scope>NUCLEOTIDE SEQUENCE</scope>
    <source>
        <strain evidence="4">IBE-C5619</strain>
    </source>
</reference>
<dbReference type="AlphaFoldDB" id="A0A8J6DSL2"/>
<dbReference type="PANTHER" id="PTHR21472:SF8">
    <property type="entry name" value="ENDONUCLEASE DOMAIN-CONTAINING 1 PROTEIN"/>
    <property type="match status" value="1"/>
</dbReference>
<protein>
    <submittedName>
        <fullName evidence="4">Endonuclease domain-containing 1 protein</fullName>
    </submittedName>
</protein>
<feature type="domain" description="ENPP1-3/EXOG-like endonuclease/phosphodiesterase" evidence="3">
    <location>
        <begin position="114"/>
        <end position="324"/>
    </location>
</feature>
<feature type="compositionally biased region" description="Low complexity" evidence="1">
    <location>
        <begin position="1"/>
        <end position="13"/>
    </location>
</feature>
<feature type="transmembrane region" description="Helical" evidence="2">
    <location>
        <begin position="390"/>
        <end position="409"/>
    </location>
</feature>
<dbReference type="GO" id="GO:0016787">
    <property type="term" value="F:hydrolase activity"/>
    <property type="evidence" value="ECO:0007669"/>
    <property type="project" value="InterPro"/>
</dbReference>
<feature type="transmembrane region" description="Helical" evidence="2">
    <location>
        <begin position="421"/>
        <end position="444"/>
    </location>
</feature>
<keyword evidence="4" id="KW-0540">Nuclease</keyword>
<dbReference type="EMBL" id="JAGFMF010011614">
    <property type="protein sequence ID" value="KAG8519291.1"/>
    <property type="molecule type" value="Genomic_DNA"/>
</dbReference>
<evidence type="ECO:0000259" key="3">
    <source>
        <dbReference type="SMART" id="SM00477"/>
    </source>
</evidence>
<feature type="region of interest" description="Disordered" evidence="1">
    <location>
        <begin position="1"/>
        <end position="49"/>
    </location>
</feature>
<proteinExistence type="predicted"/>
<dbReference type="InterPro" id="IPR044925">
    <property type="entry name" value="His-Me_finger_sf"/>
</dbReference>
<dbReference type="SMART" id="SM00477">
    <property type="entry name" value="NUC"/>
    <property type="match status" value="1"/>
</dbReference>
<dbReference type="PANTHER" id="PTHR21472">
    <property type="entry name" value="ENDONUCLEASE DOMAIN-CONTAINING 1 PROTEIN ENDOD1"/>
    <property type="match status" value="1"/>
</dbReference>
<name>A0A8J6DSL2_GALPY</name>
<gene>
    <name evidence="4" type="ORF">J0S82_006117</name>
</gene>
<evidence type="ECO:0000256" key="2">
    <source>
        <dbReference type="SAM" id="Phobius"/>
    </source>
</evidence>
<feature type="transmembrane region" description="Helical" evidence="2">
    <location>
        <begin position="500"/>
        <end position="527"/>
    </location>
</feature>
<evidence type="ECO:0000256" key="1">
    <source>
        <dbReference type="SAM" id="MobiDB-lite"/>
    </source>
</evidence>
<accession>A0A8J6DSL2</accession>
<organism evidence="4 5">
    <name type="scientific">Galemys pyrenaicus</name>
    <name type="common">Iberian desman</name>
    <name type="synonym">Pyrenean desman</name>
    <dbReference type="NCBI Taxonomy" id="202257"/>
    <lineage>
        <taxon>Eukaryota</taxon>
        <taxon>Metazoa</taxon>
        <taxon>Chordata</taxon>
        <taxon>Craniata</taxon>
        <taxon>Vertebrata</taxon>
        <taxon>Euteleostomi</taxon>
        <taxon>Mammalia</taxon>
        <taxon>Eutheria</taxon>
        <taxon>Laurasiatheria</taxon>
        <taxon>Eulipotyphla</taxon>
        <taxon>Talpidae</taxon>
        <taxon>Galemys</taxon>
    </lineage>
</organism>
<feature type="non-terminal residue" evidence="4">
    <location>
        <position position="545"/>
    </location>
</feature>